<evidence type="ECO:0008006" key="4">
    <source>
        <dbReference type="Google" id="ProtNLM"/>
    </source>
</evidence>
<dbReference type="KEGG" id="ipo:Ilyop_2524"/>
<dbReference type="AlphaFoldDB" id="E3HDU7"/>
<evidence type="ECO:0000256" key="1">
    <source>
        <dbReference type="SAM" id="SignalP"/>
    </source>
</evidence>
<name>E3HDU7_ILYPC</name>
<evidence type="ECO:0000313" key="2">
    <source>
        <dbReference type="EMBL" id="ADO84283.1"/>
    </source>
</evidence>
<reference evidence="2 3" key="1">
    <citation type="journal article" date="2010" name="Stand. Genomic Sci.">
        <title>Complete genome sequence of Ilyobacter polytropus type strain (CuHbu1).</title>
        <authorList>
            <person name="Sikorski J."/>
            <person name="Chertkov O."/>
            <person name="Lapidus A."/>
            <person name="Nolan M."/>
            <person name="Lucas S."/>
            <person name="Del Rio T.G."/>
            <person name="Tice H."/>
            <person name="Cheng J.F."/>
            <person name="Tapia R."/>
            <person name="Han C."/>
            <person name="Goodwin L."/>
            <person name="Pitluck S."/>
            <person name="Liolios K."/>
            <person name="Ivanova N."/>
            <person name="Mavromatis K."/>
            <person name="Mikhailova N."/>
            <person name="Pati A."/>
            <person name="Chen A."/>
            <person name="Palaniappan K."/>
            <person name="Land M."/>
            <person name="Hauser L."/>
            <person name="Chang Y.J."/>
            <person name="Jeffries C.D."/>
            <person name="Brambilla E."/>
            <person name="Yasawong M."/>
            <person name="Rohde M."/>
            <person name="Pukall R."/>
            <person name="Spring S."/>
            <person name="Goker M."/>
            <person name="Woyke T."/>
            <person name="Bristow J."/>
            <person name="Eisen J.A."/>
            <person name="Markowitz V."/>
            <person name="Hugenholtz P."/>
            <person name="Kyrpides N.C."/>
            <person name="Klenk H.P."/>
        </authorList>
    </citation>
    <scope>NUCLEOTIDE SEQUENCE [LARGE SCALE GENOMIC DNA]</scope>
    <source>
        <strain evidence="3">ATCC 51220 / DSM 2926 / LMG 16218 / CuHBu1</strain>
        <plasmid evidence="3">pILYOP01</plasmid>
    </source>
</reference>
<feature type="signal peptide" evidence="1">
    <location>
        <begin position="1"/>
        <end position="18"/>
    </location>
</feature>
<dbReference type="EMBL" id="CP002282">
    <property type="protein sequence ID" value="ADO84283.1"/>
    <property type="molecule type" value="Genomic_DNA"/>
</dbReference>
<dbReference type="Proteomes" id="UP000006875">
    <property type="component" value="Plasmid pILYOP01"/>
</dbReference>
<geneLocation type="plasmid" evidence="2 3">
    <name>pILYOP01</name>
</geneLocation>
<proteinExistence type="predicted"/>
<feature type="chain" id="PRO_5003170344" description="Lipoprotein" evidence="1">
    <location>
        <begin position="19"/>
        <end position="127"/>
    </location>
</feature>
<sequence>MKKFMAVFLIIISLSACNNDGSLNSDKKEMSDIQNNSVEAEEIQEENIEFVAEENRSHEVTCYINSAKSMDDPQLEELYGKLLKLQTSADEMSKYPKSSEVLKDITKEIGMIKGLIQYRSLEINTTL</sequence>
<organism evidence="2 3">
    <name type="scientific">Ilyobacter polytropus (strain ATCC 51220 / DSM 2926 / LMG 16218 / CuHBu1)</name>
    <dbReference type="NCBI Taxonomy" id="572544"/>
    <lineage>
        <taxon>Bacteria</taxon>
        <taxon>Fusobacteriati</taxon>
        <taxon>Fusobacteriota</taxon>
        <taxon>Fusobacteriia</taxon>
        <taxon>Fusobacteriales</taxon>
        <taxon>Fusobacteriaceae</taxon>
        <taxon>Ilyobacter</taxon>
    </lineage>
</organism>
<dbReference type="HOGENOM" id="CLU_1967571_0_0_0"/>
<dbReference type="RefSeq" id="WP_013388942.1">
    <property type="nucleotide sequence ID" value="NC_014633.1"/>
</dbReference>
<keyword evidence="1" id="KW-0732">Signal</keyword>
<gene>
    <name evidence="2" type="ordered locus">Ilyop_2524</name>
</gene>
<keyword evidence="2" id="KW-0614">Plasmid</keyword>
<evidence type="ECO:0000313" key="3">
    <source>
        <dbReference type="Proteomes" id="UP000006875"/>
    </source>
</evidence>
<protein>
    <recommendedName>
        <fullName evidence="4">Lipoprotein</fullName>
    </recommendedName>
</protein>
<keyword evidence="3" id="KW-1185">Reference proteome</keyword>
<accession>E3HDU7</accession>
<dbReference type="PROSITE" id="PS51257">
    <property type="entry name" value="PROKAR_LIPOPROTEIN"/>
    <property type="match status" value="1"/>
</dbReference>